<dbReference type="eggNOG" id="COG2947">
    <property type="taxonomic scope" value="Bacteria"/>
</dbReference>
<accession>C4XI97</accession>
<dbReference type="InterPro" id="IPR002740">
    <property type="entry name" value="EVE_domain"/>
</dbReference>
<dbReference type="AlphaFoldDB" id="C4XI97"/>
<organism evidence="2 3">
    <name type="scientific">Solidesulfovibrio magneticus (strain ATCC 700980 / DSM 13731 / RS-1)</name>
    <name type="common">Desulfovibrio magneticus</name>
    <dbReference type="NCBI Taxonomy" id="573370"/>
    <lineage>
        <taxon>Bacteria</taxon>
        <taxon>Pseudomonadati</taxon>
        <taxon>Thermodesulfobacteriota</taxon>
        <taxon>Desulfovibrionia</taxon>
        <taxon>Desulfovibrionales</taxon>
        <taxon>Desulfovibrionaceae</taxon>
        <taxon>Solidesulfovibrio</taxon>
    </lineage>
</organism>
<evidence type="ECO:0000313" key="2">
    <source>
        <dbReference type="EMBL" id="BAH74059.1"/>
    </source>
</evidence>
<dbReference type="Pfam" id="PF01878">
    <property type="entry name" value="EVE"/>
    <property type="match status" value="1"/>
</dbReference>
<dbReference type="CDD" id="cd21133">
    <property type="entry name" value="EVE"/>
    <property type="match status" value="1"/>
</dbReference>
<dbReference type="KEGG" id="dma:DMR_05680"/>
<dbReference type="Gene3D" id="3.10.590.10">
    <property type="entry name" value="ph1033 like domains"/>
    <property type="match status" value="1"/>
</dbReference>
<dbReference type="STRING" id="573370.DMR_05680"/>
<dbReference type="Proteomes" id="UP000009071">
    <property type="component" value="Chromosome"/>
</dbReference>
<feature type="domain" description="EVE" evidence="1">
    <location>
        <begin position="2"/>
        <end position="149"/>
    </location>
</feature>
<dbReference type="HOGENOM" id="CLU_041799_2_2_7"/>
<evidence type="ECO:0000313" key="3">
    <source>
        <dbReference type="Proteomes" id="UP000009071"/>
    </source>
</evidence>
<keyword evidence="3" id="KW-1185">Reference proteome</keyword>
<sequence>MAYWLIKSEPGCFSIDDLAAAPDRTTGWDGVRNFQARNFLRAMRLGDGLLFYHSVTDPGVVGLAEVAREAYPDATAQDPDSGHFDPRASPDKPLWDMVDVRFVAKFPAPVPLAALRGVPELAGMEVLRKGSRLSVTPVTDREFAVIRAMGLGQGGPGTR</sequence>
<evidence type="ECO:0000259" key="1">
    <source>
        <dbReference type="Pfam" id="PF01878"/>
    </source>
</evidence>
<dbReference type="RefSeq" id="WP_012750140.1">
    <property type="nucleotide sequence ID" value="NC_012796.1"/>
</dbReference>
<dbReference type="PANTHER" id="PTHR14087">
    <property type="entry name" value="THYMOCYTE NUCLEAR PROTEIN 1"/>
    <property type="match status" value="1"/>
</dbReference>
<name>C4XI97_SOLM1</name>
<dbReference type="InterPro" id="IPR015947">
    <property type="entry name" value="PUA-like_sf"/>
</dbReference>
<proteinExistence type="predicted"/>
<dbReference type="OrthoDB" id="9791347at2"/>
<dbReference type="InterPro" id="IPR047197">
    <property type="entry name" value="THYN1-like_EVE"/>
</dbReference>
<gene>
    <name evidence="2" type="ordered locus">DMR_05680</name>
</gene>
<dbReference type="PANTHER" id="PTHR14087:SF7">
    <property type="entry name" value="THYMOCYTE NUCLEAR PROTEIN 1"/>
    <property type="match status" value="1"/>
</dbReference>
<dbReference type="SUPFAM" id="SSF88697">
    <property type="entry name" value="PUA domain-like"/>
    <property type="match status" value="1"/>
</dbReference>
<protein>
    <recommendedName>
        <fullName evidence="1">EVE domain-containing protein</fullName>
    </recommendedName>
</protein>
<dbReference type="InterPro" id="IPR052181">
    <property type="entry name" value="5hmC_binding"/>
</dbReference>
<reference evidence="2 3" key="1">
    <citation type="journal article" date="2009" name="Genome Res.">
        <title>Whole genome sequence of Desulfovibrio magneticus strain RS-1 revealed common gene clusters in magnetotactic bacteria.</title>
        <authorList>
            <person name="Nakazawa H."/>
            <person name="Arakaki A."/>
            <person name="Narita-Yamada S."/>
            <person name="Yashiro I."/>
            <person name="Jinno K."/>
            <person name="Aoki N."/>
            <person name="Tsuruyama A."/>
            <person name="Okamura Y."/>
            <person name="Tanikawa S."/>
            <person name="Fujita N."/>
            <person name="Takeyama H."/>
            <person name="Matsunaga T."/>
        </authorList>
    </citation>
    <scope>NUCLEOTIDE SEQUENCE [LARGE SCALE GENOMIC DNA]</scope>
    <source>
        <strain evidence="3">ATCC 700980 / DSM 13731 / RS-1</strain>
    </source>
</reference>
<dbReference type="EMBL" id="AP010904">
    <property type="protein sequence ID" value="BAH74059.1"/>
    <property type="molecule type" value="Genomic_DNA"/>
</dbReference>